<comment type="caution">
    <text evidence="1">The sequence shown here is derived from an EMBL/GenBank/DDBJ whole genome shotgun (WGS) entry which is preliminary data.</text>
</comment>
<dbReference type="EMBL" id="JAHLJV010000037">
    <property type="protein sequence ID" value="KAK1589693.1"/>
    <property type="molecule type" value="Genomic_DNA"/>
</dbReference>
<name>A0AAD8PX25_9PEZI</name>
<dbReference type="AlphaFoldDB" id="A0AAD8PX25"/>
<keyword evidence="2" id="KW-1185">Reference proteome</keyword>
<dbReference type="GeneID" id="85435961"/>
<protein>
    <submittedName>
        <fullName evidence="1">Uncharacterized protein</fullName>
    </submittedName>
</protein>
<evidence type="ECO:0000313" key="2">
    <source>
        <dbReference type="Proteomes" id="UP001230504"/>
    </source>
</evidence>
<dbReference type="Proteomes" id="UP001230504">
    <property type="component" value="Unassembled WGS sequence"/>
</dbReference>
<organism evidence="1 2">
    <name type="scientific">Colletotrichum navitas</name>
    <dbReference type="NCBI Taxonomy" id="681940"/>
    <lineage>
        <taxon>Eukaryota</taxon>
        <taxon>Fungi</taxon>
        <taxon>Dikarya</taxon>
        <taxon>Ascomycota</taxon>
        <taxon>Pezizomycotina</taxon>
        <taxon>Sordariomycetes</taxon>
        <taxon>Hypocreomycetidae</taxon>
        <taxon>Glomerellales</taxon>
        <taxon>Glomerellaceae</taxon>
        <taxon>Colletotrichum</taxon>
        <taxon>Colletotrichum graminicola species complex</taxon>
    </lineage>
</organism>
<accession>A0AAD8PX25</accession>
<sequence length="152" mass="17417">MALWLARFHSRDRLLQRRPALTGILGHARATKRRIAPLTTQRSISNIHSYLPKTVSDYLQRRLRMRGPSASTQCRTSGPVQLPKRQRTPPLPFIILQSHNRRAIVAKEHPSKSRCLEAVDMLQYSSIVHKFPNIVVSSQDTYKHLCNAFLAN</sequence>
<gene>
    <name evidence="1" type="ORF">LY79DRAFT_238571</name>
</gene>
<evidence type="ECO:0000313" key="1">
    <source>
        <dbReference type="EMBL" id="KAK1589693.1"/>
    </source>
</evidence>
<dbReference type="RefSeq" id="XP_060413234.1">
    <property type="nucleotide sequence ID" value="XM_060551721.1"/>
</dbReference>
<reference evidence="1" key="1">
    <citation type="submission" date="2021-06" db="EMBL/GenBank/DDBJ databases">
        <title>Comparative genomics, transcriptomics and evolutionary studies reveal genomic signatures of adaptation to plant cell wall in hemibiotrophic fungi.</title>
        <authorList>
            <consortium name="DOE Joint Genome Institute"/>
            <person name="Baroncelli R."/>
            <person name="Diaz J.F."/>
            <person name="Benocci T."/>
            <person name="Peng M."/>
            <person name="Battaglia E."/>
            <person name="Haridas S."/>
            <person name="Andreopoulos W."/>
            <person name="Labutti K."/>
            <person name="Pangilinan J."/>
            <person name="Floch G.L."/>
            <person name="Makela M.R."/>
            <person name="Henrissat B."/>
            <person name="Grigoriev I.V."/>
            <person name="Crouch J.A."/>
            <person name="De Vries R.P."/>
            <person name="Sukno S.A."/>
            <person name="Thon M.R."/>
        </authorList>
    </citation>
    <scope>NUCLEOTIDE SEQUENCE</scope>
    <source>
        <strain evidence="1">CBS 125086</strain>
    </source>
</reference>
<proteinExistence type="predicted"/>